<keyword evidence="3" id="KW-1185">Reference proteome</keyword>
<reference evidence="4" key="1">
    <citation type="submission" date="2025-08" db="UniProtKB">
        <authorList>
            <consortium name="RefSeq"/>
        </authorList>
    </citation>
    <scope>IDENTIFICATION</scope>
    <source>
        <tissue evidence="4">Blood</tissue>
    </source>
</reference>
<proteinExistence type="inferred from homology"/>
<dbReference type="RefSeq" id="XP_010841999.1">
    <property type="nucleotide sequence ID" value="XM_010843697.1"/>
</dbReference>
<gene>
    <name evidence="4" type="primary">LOC104991276</name>
</gene>
<feature type="region of interest" description="Disordered" evidence="2">
    <location>
        <begin position="67"/>
        <end position="98"/>
    </location>
</feature>
<sequence>MKRCSNNHLKVCRNGAAGGPQRQLLLRSPPRTTEPRMTQVSLLEQAFPPVAVCSQTLAFVILAGPGGRRSTTQMGPSPPGSQQQDQRAPSSGHVGEGALPKSLQTHVQTCRPEPCFCSSRGSVGWRLCAEHELRSPPSARVDTDLSACLVGPRPSPPPVLWVRPGVSPQPRLGLHPLEGRRRRPLTPLGDLITGALGACAFMEAQTMALDGPRSWASEDLPVEPELPPNVSQHEDTKMKQEEEGEIQHPKDKTHSAGAGRARMAHRHPLEVGRVPNKQTEKVCPDGSKEIVFPDGTVQHLNDGREETVFPDGTIVSVERLVPGQAVSV</sequence>
<dbReference type="Proteomes" id="UP000515208">
    <property type="component" value="Unplaced"/>
</dbReference>
<dbReference type="InterPro" id="IPR026581">
    <property type="entry name" value="TCP10L/CENPJ"/>
</dbReference>
<dbReference type="Gene3D" id="2.60.450.20">
    <property type="match status" value="1"/>
</dbReference>
<dbReference type="PANTHER" id="PTHR10331:SF25">
    <property type="entry name" value="T-COMPLEX PROTEIN 10A-RELATED"/>
    <property type="match status" value="1"/>
</dbReference>
<dbReference type="GeneID" id="104991276"/>
<dbReference type="AlphaFoldDB" id="A0A6P3HS31"/>
<feature type="compositionally biased region" description="Basic and acidic residues" evidence="2">
    <location>
        <begin position="232"/>
        <end position="254"/>
    </location>
</feature>
<name>A0A6P3HS31_BISBB</name>
<feature type="region of interest" description="Disordered" evidence="2">
    <location>
        <begin position="1"/>
        <end position="36"/>
    </location>
</feature>
<evidence type="ECO:0000313" key="3">
    <source>
        <dbReference type="Proteomes" id="UP000515208"/>
    </source>
</evidence>
<comment type="similarity">
    <text evidence="1">Belongs to the TCP10 family.</text>
</comment>
<feature type="region of interest" description="Disordered" evidence="2">
    <location>
        <begin position="214"/>
        <end position="258"/>
    </location>
</feature>
<evidence type="ECO:0000256" key="1">
    <source>
        <dbReference type="ARBA" id="ARBA00005627"/>
    </source>
</evidence>
<dbReference type="InterPro" id="IPR047002">
    <property type="entry name" value="Tcp10_C_sf"/>
</dbReference>
<evidence type="ECO:0000313" key="4">
    <source>
        <dbReference type="RefSeq" id="XP_010841999.1"/>
    </source>
</evidence>
<evidence type="ECO:0000256" key="2">
    <source>
        <dbReference type="SAM" id="MobiDB-lite"/>
    </source>
</evidence>
<dbReference type="KEGG" id="bbis:104991276"/>
<protein>
    <submittedName>
        <fullName evidence="4">Uncharacterized protein LOC104991276</fullName>
    </submittedName>
</protein>
<dbReference type="PANTHER" id="PTHR10331">
    <property type="entry name" value="T COMPLEX PROTEIN 10"/>
    <property type="match status" value="1"/>
</dbReference>
<organism evidence="3 4">
    <name type="scientific">Bison bison bison</name>
    <name type="common">North American plains bison</name>
    <dbReference type="NCBI Taxonomy" id="43346"/>
    <lineage>
        <taxon>Eukaryota</taxon>
        <taxon>Metazoa</taxon>
        <taxon>Chordata</taxon>
        <taxon>Craniata</taxon>
        <taxon>Vertebrata</taxon>
        <taxon>Euteleostomi</taxon>
        <taxon>Mammalia</taxon>
        <taxon>Eutheria</taxon>
        <taxon>Laurasiatheria</taxon>
        <taxon>Artiodactyla</taxon>
        <taxon>Ruminantia</taxon>
        <taxon>Pecora</taxon>
        <taxon>Bovidae</taxon>
        <taxon>Bovinae</taxon>
        <taxon>Bison</taxon>
    </lineage>
</organism>
<dbReference type="OrthoDB" id="9712216at2759"/>
<accession>A0A6P3HS31</accession>